<dbReference type="PANTHER" id="PTHR42776:SF27">
    <property type="entry name" value="DIPEPTIDYL PEPTIDASE FAMILY MEMBER 6"/>
    <property type="match status" value="1"/>
</dbReference>
<dbReference type="InterPro" id="IPR029058">
    <property type="entry name" value="AB_hydrolase_fold"/>
</dbReference>
<organism evidence="5 6">
    <name type="scientific">Hyphococcus luteus</name>
    <dbReference type="NCBI Taxonomy" id="2058213"/>
    <lineage>
        <taxon>Bacteria</taxon>
        <taxon>Pseudomonadati</taxon>
        <taxon>Pseudomonadota</taxon>
        <taxon>Alphaproteobacteria</taxon>
        <taxon>Parvularculales</taxon>
        <taxon>Parvularculaceae</taxon>
        <taxon>Hyphococcus</taxon>
    </lineage>
</organism>
<dbReference type="Pfam" id="PF00326">
    <property type="entry name" value="Peptidase_S9"/>
    <property type="match status" value="1"/>
</dbReference>
<feature type="chain" id="PRO_5015523636" evidence="3">
    <location>
        <begin position="20"/>
        <end position="658"/>
    </location>
</feature>
<comment type="caution">
    <text evidence="5">The sequence shown here is derived from an EMBL/GenBank/DDBJ whole genome shotgun (WGS) entry which is preliminary data.</text>
</comment>
<dbReference type="InterPro" id="IPR011659">
    <property type="entry name" value="WD40"/>
</dbReference>
<reference evidence="5 6" key="1">
    <citation type="submission" date="2017-12" db="EMBL/GenBank/DDBJ databases">
        <authorList>
            <person name="Hurst M.R.H."/>
        </authorList>
    </citation>
    <scope>NUCLEOTIDE SEQUENCE [LARGE SCALE GENOMIC DNA]</scope>
    <source>
        <strain evidence="5 6">SY-3-19</strain>
    </source>
</reference>
<dbReference type="Pfam" id="PF07676">
    <property type="entry name" value="PD40"/>
    <property type="match status" value="3"/>
</dbReference>
<name>A0A2S7KB66_9PROT</name>
<accession>A0A2S7KB66</accession>
<feature type="domain" description="Peptidase S9 prolyl oligopeptidase catalytic" evidence="4">
    <location>
        <begin position="451"/>
        <end position="655"/>
    </location>
</feature>
<dbReference type="AlphaFoldDB" id="A0A2S7KB66"/>
<keyword evidence="1" id="KW-0378">Hydrolase</keyword>
<sequence length="658" mass="73162">MRFFVLAAAAVAIATPLAAQEKTAVMLDDIHKLVDISGPAFSPDGEFIAYTASTHNLKLDETVSDLWRVSWEGDTAQLTHTPTKSEWAPSYGGDSIAYLSDAAEKDETQVFIMPAGGGEARQVTKIKGGVSDYALSPDGKTLIAVAEVGPSVGADPDKPKPIVITRFKFKEDYRGYVDGRRYQFFRVDVASGEAEQITETGADYYLPSWSPDGSQIAFVAANTDREDRNYSYDVYVMAPRKGANPRKISTFEGADADPGLGVRPRWSPDGDKLVWLQNGEDKWIYYAPFQLTYADLESGEVKPLAHIDRWMYAPHWAPDSKSVYALVEQDRDTWAAKIDLATEEVTYLTSGPRFGFDLAVSSNGRVAVLDGEENRPYELGAVEEGVRPLTHHNDWLENRRLAEMRDISFRSGKHEIHGLLILPLGYEEGERYPVIARLHGGPVYQFSHEFIFDWQYYAANGYAVLAVNPRGSSGRGFDFAKAIYADWGNVDVKDISAGIDYAIDIGIADPERIGVGGWSYGGILTDYMIASDKRIKAAVSGAGMANFLAGYGADQYMLEYEEEVGLPWRDRKAFERISYPFLQADRITAATMFQCAGADLNVPCIGSEQMYLALRSREIDTELVVYPGENHGLTRPSFLYDRLERNLAWYDKYLKAGE</sequence>
<evidence type="ECO:0000256" key="1">
    <source>
        <dbReference type="ARBA" id="ARBA00022801"/>
    </source>
</evidence>
<dbReference type="Proteomes" id="UP000239504">
    <property type="component" value="Unassembled WGS sequence"/>
</dbReference>
<dbReference type="GO" id="GO:0006508">
    <property type="term" value="P:proteolysis"/>
    <property type="evidence" value="ECO:0007669"/>
    <property type="project" value="InterPro"/>
</dbReference>
<dbReference type="OrthoDB" id="9812921at2"/>
<keyword evidence="6" id="KW-1185">Reference proteome</keyword>
<evidence type="ECO:0000313" key="5">
    <source>
        <dbReference type="EMBL" id="PQA89755.1"/>
    </source>
</evidence>
<dbReference type="PANTHER" id="PTHR42776">
    <property type="entry name" value="SERINE PEPTIDASE S9 FAMILY MEMBER"/>
    <property type="match status" value="1"/>
</dbReference>
<keyword evidence="2" id="KW-0720">Serine protease</keyword>
<keyword evidence="2" id="KW-0645">Protease</keyword>
<dbReference type="EMBL" id="PJCH01000001">
    <property type="protein sequence ID" value="PQA89755.1"/>
    <property type="molecule type" value="Genomic_DNA"/>
</dbReference>
<evidence type="ECO:0000313" key="6">
    <source>
        <dbReference type="Proteomes" id="UP000239504"/>
    </source>
</evidence>
<dbReference type="InterPro" id="IPR011042">
    <property type="entry name" value="6-blade_b-propeller_TolB-like"/>
</dbReference>
<gene>
    <name evidence="5" type="ORF">CW354_00245</name>
</gene>
<proteinExistence type="predicted"/>
<dbReference type="Gene3D" id="3.40.50.1820">
    <property type="entry name" value="alpha/beta hydrolase"/>
    <property type="match status" value="1"/>
</dbReference>
<evidence type="ECO:0000259" key="4">
    <source>
        <dbReference type="Pfam" id="PF00326"/>
    </source>
</evidence>
<evidence type="ECO:0000256" key="2">
    <source>
        <dbReference type="ARBA" id="ARBA00022825"/>
    </source>
</evidence>
<dbReference type="Gene3D" id="2.120.10.30">
    <property type="entry name" value="TolB, C-terminal domain"/>
    <property type="match status" value="2"/>
</dbReference>
<evidence type="ECO:0000256" key="3">
    <source>
        <dbReference type="SAM" id="SignalP"/>
    </source>
</evidence>
<dbReference type="SUPFAM" id="SSF82171">
    <property type="entry name" value="DPP6 N-terminal domain-like"/>
    <property type="match status" value="1"/>
</dbReference>
<dbReference type="InterPro" id="IPR001375">
    <property type="entry name" value="Peptidase_S9_cat"/>
</dbReference>
<dbReference type="RefSeq" id="WP_104828457.1">
    <property type="nucleotide sequence ID" value="NZ_PJCH01000001.1"/>
</dbReference>
<dbReference type="GO" id="GO:0004252">
    <property type="term" value="F:serine-type endopeptidase activity"/>
    <property type="evidence" value="ECO:0007669"/>
    <property type="project" value="TreeGrafter"/>
</dbReference>
<feature type="signal peptide" evidence="3">
    <location>
        <begin position="1"/>
        <end position="19"/>
    </location>
</feature>
<protein>
    <submittedName>
        <fullName evidence="5">S9 family peptidase</fullName>
    </submittedName>
</protein>
<keyword evidence="3" id="KW-0732">Signal</keyword>
<dbReference type="SUPFAM" id="SSF53474">
    <property type="entry name" value="alpha/beta-Hydrolases"/>
    <property type="match status" value="1"/>
</dbReference>